<dbReference type="PIRSF" id="PIRSF004491">
    <property type="entry name" value="FAD_Synth"/>
    <property type="match status" value="1"/>
</dbReference>
<dbReference type="InterPro" id="IPR023468">
    <property type="entry name" value="Riboflavin_kinase"/>
</dbReference>
<dbReference type="Gene3D" id="3.40.50.620">
    <property type="entry name" value="HUPs"/>
    <property type="match status" value="1"/>
</dbReference>
<keyword evidence="11" id="KW-0511">Multifunctional enzyme</keyword>
<evidence type="ECO:0000256" key="12">
    <source>
        <dbReference type="ARBA" id="ARBA00047880"/>
    </source>
</evidence>
<dbReference type="SUPFAM" id="SSF82114">
    <property type="entry name" value="Riboflavin kinase-like"/>
    <property type="match status" value="1"/>
</dbReference>
<evidence type="ECO:0000256" key="2">
    <source>
        <dbReference type="ARBA" id="ARBA00005201"/>
    </source>
</evidence>
<accession>A0A7Y9B171</accession>
<proteinExistence type="inferred from homology"/>
<dbReference type="Pfam" id="PF01687">
    <property type="entry name" value="Flavokinase"/>
    <property type="match status" value="1"/>
</dbReference>
<dbReference type="Proteomes" id="UP000526307">
    <property type="component" value="Unassembled WGS sequence"/>
</dbReference>
<evidence type="ECO:0000256" key="3">
    <source>
        <dbReference type="ARBA" id="ARBA00022630"/>
    </source>
</evidence>
<dbReference type="GO" id="GO:0005524">
    <property type="term" value="F:ATP binding"/>
    <property type="evidence" value="ECO:0007669"/>
    <property type="project" value="UniProtKB-UniRule"/>
</dbReference>
<reference evidence="16 17" key="1">
    <citation type="submission" date="2020-06" db="EMBL/GenBank/DDBJ databases">
        <title>Mogibacterium timidum strain W9173 genomic sequence.</title>
        <authorList>
            <person name="Wade W.G."/>
            <person name="Johnston C.D."/>
            <person name="Chen T."/>
            <person name="Dewhirst F.E."/>
        </authorList>
    </citation>
    <scope>NUCLEOTIDE SEQUENCE [LARGE SCALE GENOMIC DNA]</scope>
    <source>
        <strain evidence="16 17">W9173</strain>
    </source>
</reference>
<dbReference type="AlphaFoldDB" id="A0A7Y9B171"/>
<dbReference type="PANTHER" id="PTHR22749">
    <property type="entry name" value="RIBOFLAVIN KINASE/FMN ADENYLYLTRANSFERASE"/>
    <property type="match status" value="1"/>
</dbReference>
<evidence type="ECO:0000256" key="6">
    <source>
        <dbReference type="ARBA" id="ARBA00022695"/>
    </source>
</evidence>
<keyword evidence="17" id="KW-1185">Reference proteome</keyword>
<protein>
    <recommendedName>
        <fullName evidence="14">Riboflavin biosynthesis protein</fullName>
    </recommendedName>
    <domain>
        <recommendedName>
            <fullName evidence="14">Riboflavin kinase</fullName>
            <ecNumber evidence="14">2.7.1.26</ecNumber>
        </recommendedName>
        <alternativeName>
            <fullName evidence="14">Flavokinase</fullName>
        </alternativeName>
    </domain>
    <domain>
        <recommendedName>
            <fullName evidence="14">FMN adenylyltransferase</fullName>
            <ecNumber evidence="14">2.7.7.2</ecNumber>
        </recommendedName>
        <alternativeName>
            <fullName evidence="14">FAD pyrophosphorylase</fullName>
        </alternativeName>
        <alternativeName>
            <fullName evidence="14">FAD synthase</fullName>
        </alternativeName>
    </domain>
</protein>
<dbReference type="GO" id="GO:0009231">
    <property type="term" value="P:riboflavin biosynthetic process"/>
    <property type="evidence" value="ECO:0007669"/>
    <property type="project" value="InterPro"/>
</dbReference>
<dbReference type="UniPathway" id="UPA00277">
    <property type="reaction ID" value="UER00407"/>
</dbReference>
<comment type="catalytic activity">
    <reaction evidence="12 14">
        <text>riboflavin + ATP = FMN + ADP + H(+)</text>
        <dbReference type="Rhea" id="RHEA:14357"/>
        <dbReference type="ChEBI" id="CHEBI:15378"/>
        <dbReference type="ChEBI" id="CHEBI:30616"/>
        <dbReference type="ChEBI" id="CHEBI:57986"/>
        <dbReference type="ChEBI" id="CHEBI:58210"/>
        <dbReference type="ChEBI" id="CHEBI:456216"/>
        <dbReference type="EC" id="2.7.1.26"/>
    </reaction>
</comment>
<dbReference type="NCBIfam" id="NF004162">
    <property type="entry name" value="PRK05627.1-5"/>
    <property type="match status" value="1"/>
</dbReference>
<comment type="pathway">
    <text evidence="1 14">Cofactor biosynthesis; FAD biosynthesis; FAD from FMN: step 1/1.</text>
</comment>
<evidence type="ECO:0000256" key="14">
    <source>
        <dbReference type="PIRNR" id="PIRNR004491"/>
    </source>
</evidence>
<dbReference type="SMART" id="SM00904">
    <property type="entry name" value="Flavokinase"/>
    <property type="match status" value="1"/>
</dbReference>
<dbReference type="Gene3D" id="2.40.30.30">
    <property type="entry name" value="Riboflavin kinase-like"/>
    <property type="match status" value="1"/>
</dbReference>
<sequence length="312" mass="34031">MKVYRSLADINIEFATAVALGNFDGVHIGHQQILDAAVDLAGKLGAVPACFTFSNHPRELFAGDAELRDKILFISGDEEKLQLLEQAGIQVVFDVPFDEFTMNMSPEVFIKEILCDKLNAKGVSCGFNYRFGARASGDEKLLSQLGVGYGYETRVIRPVKVGGEVVSSTYIRCAVEAGDLVKANEALGRPFSISGIVVQGNHIGSAIGFPTANVRLSKRKVAPLNGVYFTRTTIGGKSYCSISNVGTKPTIGEYEKSVETNIFGIDHDLYGQSVKIEFLQLLRPEIKFDSIEQLAVQIADDIKSARRFHGIE</sequence>
<dbReference type="RefSeq" id="WP_009644717.1">
    <property type="nucleotide sequence ID" value="NZ_CAJPUB010000002.1"/>
</dbReference>
<evidence type="ECO:0000256" key="4">
    <source>
        <dbReference type="ARBA" id="ARBA00022643"/>
    </source>
</evidence>
<keyword evidence="9 14" id="KW-0274">FAD</keyword>
<evidence type="ECO:0000256" key="13">
    <source>
        <dbReference type="ARBA" id="ARBA00049494"/>
    </source>
</evidence>
<dbReference type="EC" id="2.7.7.2" evidence="14"/>
<dbReference type="InterPro" id="IPR015865">
    <property type="entry name" value="Riboflavin_kinase_bac/euk"/>
</dbReference>
<dbReference type="InterPro" id="IPR015864">
    <property type="entry name" value="FAD_synthase"/>
</dbReference>
<evidence type="ECO:0000256" key="9">
    <source>
        <dbReference type="ARBA" id="ARBA00022827"/>
    </source>
</evidence>
<comment type="pathway">
    <text evidence="2 14">Cofactor biosynthesis; FMN biosynthesis; FMN from riboflavin (ATP route): step 1/1.</text>
</comment>
<evidence type="ECO:0000256" key="8">
    <source>
        <dbReference type="ARBA" id="ARBA00022777"/>
    </source>
</evidence>
<dbReference type="EMBL" id="JABXYR010000002">
    <property type="protein sequence ID" value="NWO23853.1"/>
    <property type="molecule type" value="Genomic_DNA"/>
</dbReference>
<evidence type="ECO:0000256" key="7">
    <source>
        <dbReference type="ARBA" id="ARBA00022741"/>
    </source>
</evidence>
<evidence type="ECO:0000256" key="1">
    <source>
        <dbReference type="ARBA" id="ARBA00004726"/>
    </source>
</evidence>
<dbReference type="InterPro" id="IPR023465">
    <property type="entry name" value="Riboflavin_kinase_dom_sf"/>
</dbReference>
<keyword evidence="6 14" id="KW-0548">Nucleotidyltransferase</keyword>
<comment type="catalytic activity">
    <reaction evidence="13 14">
        <text>FMN + ATP + H(+) = FAD + diphosphate</text>
        <dbReference type="Rhea" id="RHEA:17237"/>
        <dbReference type="ChEBI" id="CHEBI:15378"/>
        <dbReference type="ChEBI" id="CHEBI:30616"/>
        <dbReference type="ChEBI" id="CHEBI:33019"/>
        <dbReference type="ChEBI" id="CHEBI:57692"/>
        <dbReference type="ChEBI" id="CHEBI:58210"/>
        <dbReference type="EC" id="2.7.7.2"/>
    </reaction>
</comment>
<keyword evidence="5 14" id="KW-0808">Transferase</keyword>
<dbReference type="EC" id="2.7.1.26" evidence="14"/>
<name>A0A7Y9B171_9FIRM</name>
<dbReference type="GO" id="GO:0003919">
    <property type="term" value="F:FMN adenylyltransferase activity"/>
    <property type="evidence" value="ECO:0007669"/>
    <property type="project" value="UniProtKB-UniRule"/>
</dbReference>
<dbReference type="NCBIfam" id="TIGR00083">
    <property type="entry name" value="ribF"/>
    <property type="match status" value="1"/>
</dbReference>
<keyword evidence="4 14" id="KW-0288">FMN</keyword>
<dbReference type="InterPro" id="IPR002606">
    <property type="entry name" value="Riboflavin_kinase_bac"/>
</dbReference>
<dbReference type="CDD" id="cd02064">
    <property type="entry name" value="FAD_synthetase_N"/>
    <property type="match status" value="1"/>
</dbReference>
<feature type="domain" description="Riboflavin kinase" evidence="15">
    <location>
        <begin position="186"/>
        <end position="310"/>
    </location>
</feature>
<keyword evidence="8 14" id="KW-0418">Kinase</keyword>
<dbReference type="SUPFAM" id="SSF52374">
    <property type="entry name" value="Nucleotidylyl transferase"/>
    <property type="match status" value="1"/>
</dbReference>
<comment type="similarity">
    <text evidence="14">Belongs to the ribF family.</text>
</comment>
<dbReference type="GO" id="GO:0009398">
    <property type="term" value="P:FMN biosynthetic process"/>
    <property type="evidence" value="ECO:0007669"/>
    <property type="project" value="UniProtKB-UniRule"/>
</dbReference>
<dbReference type="InterPro" id="IPR014729">
    <property type="entry name" value="Rossmann-like_a/b/a_fold"/>
</dbReference>
<dbReference type="GO" id="GO:0006747">
    <property type="term" value="P:FAD biosynthetic process"/>
    <property type="evidence" value="ECO:0007669"/>
    <property type="project" value="UniProtKB-UniRule"/>
</dbReference>
<dbReference type="GO" id="GO:0008531">
    <property type="term" value="F:riboflavin kinase activity"/>
    <property type="evidence" value="ECO:0007669"/>
    <property type="project" value="UniProtKB-UniRule"/>
</dbReference>
<dbReference type="PANTHER" id="PTHR22749:SF6">
    <property type="entry name" value="RIBOFLAVIN KINASE"/>
    <property type="match status" value="1"/>
</dbReference>
<dbReference type="Pfam" id="PF06574">
    <property type="entry name" value="FAD_syn"/>
    <property type="match status" value="1"/>
</dbReference>
<dbReference type="UniPathway" id="UPA00276">
    <property type="reaction ID" value="UER00406"/>
</dbReference>
<evidence type="ECO:0000313" key="16">
    <source>
        <dbReference type="EMBL" id="NWO23853.1"/>
    </source>
</evidence>
<keyword evidence="7 14" id="KW-0547">Nucleotide-binding</keyword>
<evidence type="ECO:0000259" key="15">
    <source>
        <dbReference type="SMART" id="SM00904"/>
    </source>
</evidence>
<comment type="caution">
    <text evidence="16">The sequence shown here is derived from an EMBL/GenBank/DDBJ whole genome shotgun (WGS) entry which is preliminary data.</text>
</comment>
<keyword evidence="3 14" id="KW-0285">Flavoprotein</keyword>
<evidence type="ECO:0000313" key="17">
    <source>
        <dbReference type="Proteomes" id="UP000526307"/>
    </source>
</evidence>
<evidence type="ECO:0000256" key="11">
    <source>
        <dbReference type="ARBA" id="ARBA00023268"/>
    </source>
</evidence>
<organism evidence="16 17">
    <name type="scientific">Mogibacterium timidum</name>
    <dbReference type="NCBI Taxonomy" id="35519"/>
    <lineage>
        <taxon>Bacteria</taxon>
        <taxon>Bacillati</taxon>
        <taxon>Bacillota</taxon>
        <taxon>Clostridia</taxon>
        <taxon>Peptostreptococcales</taxon>
        <taxon>Anaerovoracaceae</taxon>
        <taxon>Mogibacterium</taxon>
    </lineage>
</organism>
<keyword evidence="10 14" id="KW-0067">ATP-binding</keyword>
<evidence type="ECO:0000256" key="10">
    <source>
        <dbReference type="ARBA" id="ARBA00022840"/>
    </source>
</evidence>
<evidence type="ECO:0000256" key="5">
    <source>
        <dbReference type="ARBA" id="ARBA00022679"/>
    </source>
</evidence>
<gene>
    <name evidence="16" type="ORF">HW270_07210</name>
</gene>